<comment type="caution">
    <text evidence="8">The sequence shown here is derived from an EMBL/GenBank/DDBJ whole genome shotgun (WGS) entry which is preliminary data.</text>
</comment>
<dbReference type="Pfam" id="PF06271">
    <property type="entry name" value="RDD"/>
    <property type="match status" value="1"/>
</dbReference>
<feature type="transmembrane region" description="Helical" evidence="6">
    <location>
        <begin position="49"/>
        <end position="68"/>
    </location>
</feature>
<evidence type="ECO:0000256" key="1">
    <source>
        <dbReference type="ARBA" id="ARBA00004651"/>
    </source>
</evidence>
<evidence type="ECO:0000256" key="3">
    <source>
        <dbReference type="ARBA" id="ARBA00022692"/>
    </source>
</evidence>
<evidence type="ECO:0000256" key="5">
    <source>
        <dbReference type="ARBA" id="ARBA00023136"/>
    </source>
</evidence>
<dbReference type="PANTHER" id="PTHR36115">
    <property type="entry name" value="PROLINE-RICH ANTIGEN HOMOLOG-RELATED"/>
    <property type="match status" value="1"/>
</dbReference>
<feature type="domain" description="RDD" evidence="7">
    <location>
        <begin position="11"/>
        <end position="130"/>
    </location>
</feature>
<comment type="subcellular location">
    <subcellularLocation>
        <location evidence="1">Cell membrane</location>
        <topology evidence="1">Multi-pass membrane protein</topology>
    </subcellularLocation>
</comment>
<dbReference type="AlphaFoldDB" id="A0A6L5WK45"/>
<keyword evidence="9" id="KW-1185">Reference proteome</keyword>
<dbReference type="InterPro" id="IPR051791">
    <property type="entry name" value="Pra-immunoreactive"/>
</dbReference>
<dbReference type="PANTHER" id="PTHR36115:SF6">
    <property type="entry name" value="PROLINE-RICH ANTIGEN HOMOLOG"/>
    <property type="match status" value="1"/>
</dbReference>
<evidence type="ECO:0000313" key="9">
    <source>
        <dbReference type="Proteomes" id="UP000476338"/>
    </source>
</evidence>
<accession>A0A6L5WK45</accession>
<evidence type="ECO:0000259" key="7">
    <source>
        <dbReference type="Pfam" id="PF06271"/>
    </source>
</evidence>
<organism evidence="8 9">
    <name type="scientific">Campylobacter portucalensis</name>
    <dbReference type="NCBI Taxonomy" id="2608384"/>
    <lineage>
        <taxon>Bacteria</taxon>
        <taxon>Pseudomonadati</taxon>
        <taxon>Campylobacterota</taxon>
        <taxon>Epsilonproteobacteria</taxon>
        <taxon>Campylobacterales</taxon>
        <taxon>Campylobacteraceae</taxon>
        <taxon>Campylobacter</taxon>
    </lineage>
</organism>
<reference evidence="8 9" key="2">
    <citation type="submission" date="2020-03" db="EMBL/GenBank/DDBJ databases">
        <title>Campylobacter portucalensis sp. nov., a new species of Campylobacter isolated from the reproductive tract of bulls.</title>
        <authorList>
            <person name="Silva M.F."/>
            <person name="Pereira G."/>
            <person name="Carneiro C."/>
            <person name="Hemphill A."/>
            <person name="Mateus L."/>
            <person name="Lopes-Da-Costa L."/>
            <person name="Silva E."/>
        </authorList>
    </citation>
    <scope>NUCLEOTIDE SEQUENCE [LARGE SCALE GENOMIC DNA]</scope>
    <source>
        <strain evidence="8 9">FMV-PI01</strain>
    </source>
</reference>
<proteinExistence type="predicted"/>
<dbReference type="EMBL" id="VWSJ01000008">
    <property type="protein sequence ID" value="MSN96223.1"/>
    <property type="molecule type" value="Genomic_DNA"/>
</dbReference>
<sequence>MSKQKAIISPIILRVKAFIIDIFLISMPLLYCTTYLILNGKDDFQHNQLAIFIVWIIYGVITSIFYSLKAQTPGYKASEIYLINLKTGKKVSFLRAFFRYILFIISCAFVVGFLVCFFRKDRLNLHDVLTKTAPVKRKFKNDIN</sequence>
<evidence type="ECO:0000256" key="2">
    <source>
        <dbReference type="ARBA" id="ARBA00022475"/>
    </source>
</evidence>
<evidence type="ECO:0000256" key="4">
    <source>
        <dbReference type="ARBA" id="ARBA00022989"/>
    </source>
</evidence>
<dbReference type="Proteomes" id="UP000476338">
    <property type="component" value="Unassembled WGS sequence"/>
</dbReference>
<protein>
    <submittedName>
        <fullName evidence="8">RDD family protein</fullName>
    </submittedName>
</protein>
<dbReference type="GO" id="GO:0005886">
    <property type="term" value="C:plasma membrane"/>
    <property type="evidence" value="ECO:0007669"/>
    <property type="project" value="UniProtKB-SubCell"/>
</dbReference>
<keyword evidence="5 6" id="KW-0472">Membrane</keyword>
<evidence type="ECO:0000313" key="8">
    <source>
        <dbReference type="EMBL" id="MSN96223.1"/>
    </source>
</evidence>
<gene>
    <name evidence="8" type="ORF">F1B92_03265</name>
</gene>
<feature type="transmembrane region" description="Helical" evidence="6">
    <location>
        <begin position="17"/>
        <end position="37"/>
    </location>
</feature>
<reference evidence="8 9" key="1">
    <citation type="submission" date="2019-09" db="EMBL/GenBank/DDBJ databases">
        <authorList>
            <person name="Silva M."/>
            <person name="Pereira G."/>
            <person name="Lopes-Da-Costa L."/>
            <person name="Silva E."/>
        </authorList>
    </citation>
    <scope>NUCLEOTIDE SEQUENCE [LARGE SCALE GENOMIC DNA]</scope>
    <source>
        <strain evidence="8 9">FMV-PI01</strain>
    </source>
</reference>
<feature type="transmembrane region" description="Helical" evidence="6">
    <location>
        <begin position="97"/>
        <end position="118"/>
    </location>
</feature>
<dbReference type="RefSeq" id="WP_154570492.1">
    <property type="nucleotide sequence ID" value="NZ_VWSJ01000008.1"/>
</dbReference>
<dbReference type="InterPro" id="IPR010432">
    <property type="entry name" value="RDD"/>
</dbReference>
<keyword evidence="3 6" id="KW-0812">Transmembrane</keyword>
<name>A0A6L5WK45_9BACT</name>
<keyword evidence="4 6" id="KW-1133">Transmembrane helix</keyword>
<keyword evidence="2" id="KW-1003">Cell membrane</keyword>
<evidence type="ECO:0000256" key="6">
    <source>
        <dbReference type="SAM" id="Phobius"/>
    </source>
</evidence>